<dbReference type="InterPro" id="IPR044861">
    <property type="entry name" value="IPNS-like_FE2OG_OXY"/>
</dbReference>
<evidence type="ECO:0000256" key="1">
    <source>
        <dbReference type="ARBA" id="ARBA00008056"/>
    </source>
</evidence>
<dbReference type="InterPro" id="IPR005123">
    <property type="entry name" value="Oxoglu/Fe-dep_dioxygenase_dom"/>
</dbReference>
<dbReference type="InterPro" id="IPR027443">
    <property type="entry name" value="IPNS-like_sf"/>
</dbReference>
<dbReference type="PRINTS" id="PR00682">
    <property type="entry name" value="IPNSYNTHASE"/>
</dbReference>
<evidence type="ECO:0000256" key="2">
    <source>
        <dbReference type="ARBA" id="ARBA00022723"/>
    </source>
</evidence>
<dbReference type="Gene3D" id="2.60.120.330">
    <property type="entry name" value="B-lactam Antibiotic, Isopenicillin N Synthase, Chain"/>
    <property type="match status" value="1"/>
</dbReference>
<dbReference type="InterPro" id="IPR050295">
    <property type="entry name" value="Plant_2OG-oxidoreductases"/>
</dbReference>
<keyword evidence="3 5" id="KW-0560">Oxidoreductase</keyword>
<evidence type="ECO:0000256" key="5">
    <source>
        <dbReference type="RuleBase" id="RU003682"/>
    </source>
</evidence>
<dbReference type="PANTHER" id="PTHR47991">
    <property type="entry name" value="OXOGLUTARATE/IRON-DEPENDENT DIOXYGENASE"/>
    <property type="match status" value="1"/>
</dbReference>
<dbReference type="AlphaFoldDB" id="A0AAP0DR29"/>
<dbReference type="InterPro" id="IPR026992">
    <property type="entry name" value="DIOX_N"/>
</dbReference>
<name>A0AAP0DR29_9ASTR</name>
<reference evidence="7 8" key="1">
    <citation type="submission" date="2024-04" db="EMBL/GenBank/DDBJ databases">
        <title>The reference genome of an endangered Asteraceae, Deinandra increscens subsp. villosa, native to the Central Coast of California.</title>
        <authorList>
            <person name="Guilliams M."/>
            <person name="Hasenstab-Lehman K."/>
            <person name="Meyer R."/>
            <person name="Mcevoy S."/>
        </authorList>
    </citation>
    <scope>NUCLEOTIDE SEQUENCE [LARGE SCALE GENOMIC DNA]</scope>
    <source>
        <tissue evidence="7">Leaf</tissue>
    </source>
</reference>
<dbReference type="SUPFAM" id="SSF51197">
    <property type="entry name" value="Clavaminate synthase-like"/>
    <property type="match status" value="1"/>
</dbReference>
<comment type="caution">
    <text evidence="7">The sequence shown here is derived from an EMBL/GenBank/DDBJ whole genome shotgun (WGS) entry which is preliminary data.</text>
</comment>
<evidence type="ECO:0000259" key="6">
    <source>
        <dbReference type="PROSITE" id="PS51471"/>
    </source>
</evidence>
<accession>A0AAP0DR29</accession>
<comment type="similarity">
    <text evidence="1 5">Belongs to the iron/ascorbate-dependent oxidoreductase family.</text>
</comment>
<proteinExistence type="inferred from homology"/>
<gene>
    <name evidence="7" type="ORF">SSX86_001102</name>
</gene>
<keyword evidence="2 5" id="KW-0479">Metal-binding</keyword>
<dbReference type="GO" id="GO:0016705">
    <property type="term" value="F:oxidoreductase activity, acting on paired donors, with incorporation or reduction of molecular oxygen"/>
    <property type="evidence" value="ECO:0007669"/>
    <property type="project" value="UniProtKB-ARBA"/>
</dbReference>
<feature type="domain" description="Fe2OG dioxygenase" evidence="6">
    <location>
        <begin position="206"/>
        <end position="306"/>
    </location>
</feature>
<evidence type="ECO:0000313" key="8">
    <source>
        <dbReference type="Proteomes" id="UP001408789"/>
    </source>
</evidence>
<protein>
    <recommendedName>
        <fullName evidence="6">Fe2OG dioxygenase domain-containing protein</fullName>
    </recommendedName>
</protein>
<organism evidence="7 8">
    <name type="scientific">Deinandra increscens subsp. villosa</name>
    <dbReference type="NCBI Taxonomy" id="3103831"/>
    <lineage>
        <taxon>Eukaryota</taxon>
        <taxon>Viridiplantae</taxon>
        <taxon>Streptophyta</taxon>
        <taxon>Embryophyta</taxon>
        <taxon>Tracheophyta</taxon>
        <taxon>Spermatophyta</taxon>
        <taxon>Magnoliopsida</taxon>
        <taxon>eudicotyledons</taxon>
        <taxon>Gunneridae</taxon>
        <taxon>Pentapetalae</taxon>
        <taxon>asterids</taxon>
        <taxon>campanulids</taxon>
        <taxon>Asterales</taxon>
        <taxon>Asteraceae</taxon>
        <taxon>Asteroideae</taxon>
        <taxon>Heliantheae alliance</taxon>
        <taxon>Madieae</taxon>
        <taxon>Madiinae</taxon>
        <taxon>Deinandra</taxon>
    </lineage>
</organism>
<dbReference type="Proteomes" id="UP001408789">
    <property type="component" value="Unassembled WGS sequence"/>
</dbReference>
<evidence type="ECO:0000256" key="4">
    <source>
        <dbReference type="ARBA" id="ARBA00023004"/>
    </source>
</evidence>
<dbReference type="FunFam" id="2.60.120.330:FF:000001">
    <property type="entry name" value="Protein SRG1"/>
    <property type="match status" value="1"/>
</dbReference>
<evidence type="ECO:0000313" key="7">
    <source>
        <dbReference type="EMBL" id="KAK9079431.1"/>
    </source>
</evidence>
<evidence type="ECO:0000256" key="3">
    <source>
        <dbReference type="ARBA" id="ARBA00023002"/>
    </source>
</evidence>
<dbReference type="EMBL" id="JBCNJP010000003">
    <property type="protein sequence ID" value="KAK9079431.1"/>
    <property type="molecule type" value="Genomic_DNA"/>
</dbReference>
<dbReference type="Pfam" id="PF03171">
    <property type="entry name" value="2OG-FeII_Oxy"/>
    <property type="match status" value="1"/>
</dbReference>
<keyword evidence="4 5" id="KW-0408">Iron</keyword>
<dbReference type="PROSITE" id="PS51471">
    <property type="entry name" value="FE2OG_OXY"/>
    <property type="match status" value="1"/>
</dbReference>
<dbReference type="Pfam" id="PF14226">
    <property type="entry name" value="DIOX_N"/>
    <property type="match status" value="1"/>
</dbReference>
<dbReference type="GO" id="GO:0046872">
    <property type="term" value="F:metal ion binding"/>
    <property type="evidence" value="ECO:0007669"/>
    <property type="project" value="UniProtKB-KW"/>
</dbReference>
<keyword evidence="8" id="KW-1185">Reference proteome</keyword>
<sequence length="355" mass="39802">MESKGIILGVSLPVPSVQELAKEPITKVPPRYIRSADQDSPIISSTLCRSVPQLVPIIDMECLSSHSSEVEKLHLACRDWGFFQLINHGVSCSLLEKVKEETKEFFKLPLEEKNKYGQKPGDLEGFGQAFVVSEDQKLDWSDMLSIVTLPSHLRKPYLLPKLSHPFRDAIDEYSKEVDKVALKTLMFMAKALKMEDEEMKALFSNGLQAMRMNYYPPCPQPEQVIGFTPHADGSGITLLLQVDQVQGLQIKKDGIWIPVIPHPNAFIVNIGDVIQIVSNGEYNSIEHRAVVNAEKERISIATFVSPNLGAEIGPARSLVTPETPARFTKITFGDFLKNYMSKKLNGKSNIEQYYI</sequence>